<organism evidence="1 2">
    <name type="scientific">Clavispora lusitaniae</name>
    <name type="common">Candida lusitaniae</name>
    <dbReference type="NCBI Taxonomy" id="36911"/>
    <lineage>
        <taxon>Eukaryota</taxon>
        <taxon>Fungi</taxon>
        <taxon>Dikarya</taxon>
        <taxon>Ascomycota</taxon>
        <taxon>Saccharomycotina</taxon>
        <taxon>Pichiomycetes</taxon>
        <taxon>Metschnikowiaceae</taxon>
        <taxon>Clavispora</taxon>
    </lineage>
</organism>
<accession>A0AA91T3R4</accession>
<gene>
    <name evidence="1" type="ORF">A9F13_03g03256</name>
</gene>
<comment type="caution">
    <text evidence="1">The sequence shown here is derived from an EMBL/GenBank/DDBJ whole genome shotgun (WGS) entry which is preliminary data.</text>
</comment>
<protein>
    <submittedName>
        <fullName evidence="1">Uncharacterized protein</fullName>
    </submittedName>
</protein>
<dbReference type="AlphaFoldDB" id="A0AA91T3R4"/>
<dbReference type="Proteomes" id="UP000195602">
    <property type="component" value="Unassembled WGS sequence"/>
</dbReference>
<dbReference type="KEGG" id="clus:A9F13_03g03256"/>
<name>A0AA91T3R4_CLALS</name>
<reference evidence="1 2" key="1">
    <citation type="submission" date="2017-04" db="EMBL/GenBank/DDBJ databases">
        <title>Draft genome of the yeast Clavispora lusitaniae type strain CBS 6936.</title>
        <authorList>
            <person name="Durrens P."/>
            <person name="Klopp C."/>
            <person name="Biteau N."/>
            <person name="Fitton-Ouhabi V."/>
            <person name="Dementhon K."/>
            <person name="Accoceberry I."/>
            <person name="Sherman D.J."/>
            <person name="Noel T."/>
        </authorList>
    </citation>
    <scope>NUCLEOTIDE SEQUENCE [LARGE SCALE GENOMIC DNA]</scope>
    <source>
        <strain evidence="1 2">CBS 6936</strain>
    </source>
</reference>
<proteinExistence type="predicted"/>
<evidence type="ECO:0000313" key="2">
    <source>
        <dbReference type="Proteomes" id="UP000195602"/>
    </source>
</evidence>
<sequence>MKSHGSTRISCNDTTYKLEENQKYSCTEDGLFVEVMQDMVYKSAGAKVTTKALLVFLLGMSALVL</sequence>
<evidence type="ECO:0000313" key="1">
    <source>
        <dbReference type="EMBL" id="OVF10175.1"/>
    </source>
</evidence>
<dbReference type="EMBL" id="LYUB02000003">
    <property type="protein sequence ID" value="OVF10175.1"/>
    <property type="molecule type" value="Genomic_DNA"/>
</dbReference>